<sequence length="26" mass="3076">MCTALQYATMDRQEWLCINLILCQVD</sequence>
<evidence type="ECO:0000313" key="1">
    <source>
        <dbReference type="EMBL" id="JAH85275.1"/>
    </source>
</evidence>
<reference evidence="1" key="1">
    <citation type="submission" date="2014-11" db="EMBL/GenBank/DDBJ databases">
        <authorList>
            <person name="Amaro Gonzalez C."/>
        </authorList>
    </citation>
    <scope>NUCLEOTIDE SEQUENCE</scope>
</reference>
<reference evidence="1" key="2">
    <citation type="journal article" date="2015" name="Fish Shellfish Immunol.">
        <title>Early steps in the European eel (Anguilla anguilla)-Vibrio vulnificus interaction in the gills: Role of the RtxA13 toxin.</title>
        <authorList>
            <person name="Callol A."/>
            <person name="Pajuelo D."/>
            <person name="Ebbesson L."/>
            <person name="Teles M."/>
            <person name="MacKenzie S."/>
            <person name="Amaro C."/>
        </authorList>
    </citation>
    <scope>NUCLEOTIDE SEQUENCE</scope>
</reference>
<organism evidence="1">
    <name type="scientific">Anguilla anguilla</name>
    <name type="common">European freshwater eel</name>
    <name type="synonym">Muraena anguilla</name>
    <dbReference type="NCBI Taxonomy" id="7936"/>
    <lineage>
        <taxon>Eukaryota</taxon>
        <taxon>Metazoa</taxon>
        <taxon>Chordata</taxon>
        <taxon>Craniata</taxon>
        <taxon>Vertebrata</taxon>
        <taxon>Euteleostomi</taxon>
        <taxon>Actinopterygii</taxon>
        <taxon>Neopterygii</taxon>
        <taxon>Teleostei</taxon>
        <taxon>Anguilliformes</taxon>
        <taxon>Anguillidae</taxon>
        <taxon>Anguilla</taxon>
    </lineage>
</organism>
<dbReference type="EMBL" id="GBXM01023302">
    <property type="protein sequence ID" value="JAH85275.1"/>
    <property type="molecule type" value="Transcribed_RNA"/>
</dbReference>
<name>A0A0E9W6U0_ANGAN</name>
<proteinExistence type="predicted"/>
<dbReference type="AlphaFoldDB" id="A0A0E9W6U0"/>
<accession>A0A0E9W6U0</accession>
<protein>
    <submittedName>
        <fullName evidence="1">Uncharacterized protein</fullName>
    </submittedName>
</protein>